<protein>
    <submittedName>
        <fullName evidence="2">Uncharacterized protein</fullName>
    </submittedName>
</protein>
<sequence>MTLLEKNMGAKSTSSSNPPYRVDPPLLPTPVLQARVSSSTTGYKAKIDFPRFDCGNPRSWDYHYEKYLVLNQIAEAHKVDMATIYLDDKADEMAAWGPCHSQGYQLDKSSL</sequence>
<accession>A0A2I0IMW2</accession>
<comment type="caution">
    <text evidence="2">The sequence shown here is derived from an EMBL/GenBank/DDBJ whole genome shotgun (WGS) entry which is preliminary data.</text>
</comment>
<keyword evidence="3" id="KW-1185">Reference proteome</keyword>
<gene>
    <name evidence="2" type="ORF">CRG98_034883</name>
</gene>
<name>A0A2I0IMW2_PUNGR</name>
<organism evidence="2 3">
    <name type="scientific">Punica granatum</name>
    <name type="common">Pomegranate</name>
    <dbReference type="NCBI Taxonomy" id="22663"/>
    <lineage>
        <taxon>Eukaryota</taxon>
        <taxon>Viridiplantae</taxon>
        <taxon>Streptophyta</taxon>
        <taxon>Embryophyta</taxon>
        <taxon>Tracheophyta</taxon>
        <taxon>Spermatophyta</taxon>
        <taxon>Magnoliopsida</taxon>
        <taxon>eudicotyledons</taxon>
        <taxon>Gunneridae</taxon>
        <taxon>Pentapetalae</taxon>
        <taxon>rosids</taxon>
        <taxon>malvids</taxon>
        <taxon>Myrtales</taxon>
        <taxon>Lythraceae</taxon>
        <taxon>Punica</taxon>
    </lineage>
</organism>
<evidence type="ECO:0000313" key="2">
    <source>
        <dbReference type="EMBL" id="PKI44706.1"/>
    </source>
</evidence>
<evidence type="ECO:0000313" key="3">
    <source>
        <dbReference type="Proteomes" id="UP000233551"/>
    </source>
</evidence>
<dbReference type="Proteomes" id="UP000233551">
    <property type="component" value="Unassembled WGS sequence"/>
</dbReference>
<reference evidence="2 3" key="1">
    <citation type="submission" date="2017-11" db="EMBL/GenBank/DDBJ databases">
        <title>De-novo sequencing of pomegranate (Punica granatum L.) genome.</title>
        <authorList>
            <person name="Akparov Z."/>
            <person name="Amiraslanov A."/>
            <person name="Hajiyeva S."/>
            <person name="Abbasov M."/>
            <person name="Kaur K."/>
            <person name="Hamwieh A."/>
            <person name="Solovyev V."/>
            <person name="Salamov A."/>
            <person name="Braich B."/>
            <person name="Kosarev P."/>
            <person name="Mahmoud A."/>
            <person name="Hajiyev E."/>
            <person name="Babayeva S."/>
            <person name="Izzatullayeva V."/>
            <person name="Mammadov A."/>
            <person name="Mammadov A."/>
            <person name="Sharifova S."/>
            <person name="Ojaghi J."/>
            <person name="Eynullazada K."/>
            <person name="Bayramov B."/>
            <person name="Abdulazimova A."/>
            <person name="Shahmuradov I."/>
        </authorList>
    </citation>
    <scope>NUCLEOTIDE SEQUENCE [LARGE SCALE GENOMIC DNA]</scope>
    <source>
        <strain evidence="3">cv. AG2017</strain>
        <tissue evidence="2">Leaf</tissue>
    </source>
</reference>
<dbReference type="EMBL" id="PGOL01002838">
    <property type="protein sequence ID" value="PKI44706.1"/>
    <property type="molecule type" value="Genomic_DNA"/>
</dbReference>
<dbReference type="AlphaFoldDB" id="A0A2I0IMW2"/>
<proteinExistence type="predicted"/>
<feature type="region of interest" description="Disordered" evidence="1">
    <location>
        <begin position="1"/>
        <end position="25"/>
    </location>
</feature>
<evidence type="ECO:0000256" key="1">
    <source>
        <dbReference type="SAM" id="MobiDB-lite"/>
    </source>
</evidence>